<keyword evidence="3" id="KW-0804">Transcription</keyword>
<evidence type="ECO:0000259" key="5">
    <source>
        <dbReference type="PROSITE" id="PS50977"/>
    </source>
</evidence>
<dbReference type="InterPro" id="IPR009057">
    <property type="entry name" value="Homeodomain-like_sf"/>
</dbReference>
<reference evidence="6 7" key="1">
    <citation type="submission" date="2019-01" db="EMBL/GenBank/DDBJ databases">
        <title>Ktedonosporobacter rubrisoli SCAWS-G2.</title>
        <authorList>
            <person name="Huang Y."/>
            <person name="Yan B."/>
        </authorList>
    </citation>
    <scope>NUCLEOTIDE SEQUENCE [LARGE SCALE GENOMIC DNA]</scope>
    <source>
        <strain evidence="6 7">SCAWS-G2</strain>
    </source>
</reference>
<dbReference type="EMBL" id="CP035758">
    <property type="protein sequence ID" value="QBD75845.1"/>
    <property type="molecule type" value="Genomic_DNA"/>
</dbReference>
<evidence type="ECO:0000313" key="6">
    <source>
        <dbReference type="EMBL" id="QBD75845.1"/>
    </source>
</evidence>
<evidence type="ECO:0000313" key="7">
    <source>
        <dbReference type="Proteomes" id="UP000290365"/>
    </source>
</evidence>
<dbReference type="Pfam" id="PF00440">
    <property type="entry name" value="TetR_N"/>
    <property type="match status" value="1"/>
</dbReference>
<feature type="DNA-binding region" description="H-T-H motif" evidence="4">
    <location>
        <begin position="45"/>
        <end position="64"/>
    </location>
</feature>
<evidence type="ECO:0000256" key="3">
    <source>
        <dbReference type="ARBA" id="ARBA00023163"/>
    </source>
</evidence>
<dbReference type="KEGG" id="kbs:EPA93_07425"/>
<dbReference type="PROSITE" id="PS50977">
    <property type="entry name" value="HTH_TETR_2"/>
    <property type="match status" value="1"/>
</dbReference>
<dbReference type="PANTHER" id="PTHR30055:SF234">
    <property type="entry name" value="HTH-TYPE TRANSCRIPTIONAL REGULATOR BETI"/>
    <property type="match status" value="1"/>
</dbReference>
<protein>
    <submittedName>
        <fullName evidence="6">TetR/AcrR family transcriptional regulator</fullName>
    </submittedName>
</protein>
<dbReference type="GO" id="GO:0000976">
    <property type="term" value="F:transcription cis-regulatory region binding"/>
    <property type="evidence" value="ECO:0007669"/>
    <property type="project" value="TreeGrafter"/>
</dbReference>
<keyword evidence="2 4" id="KW-0238">DNA-binding</keyword>
<sequence length="215" mass="24002">MVLNFLTENDMGIKERREREKQLTRQAILSAALAIASENGWPALTIRKVGERIEYSPPMVYEYFASKEDVLLQLVQGGFQQLTELLQQASVASGVSEEGLLKIADAYWDFARSNRELYQLMHGLGGVPLDGAVIAQAVQQVCMTTQQALQAWAQAQGFSLPDPLGATEIIWCLLHGLLSLSLVERVEGGESRARNLMHEAVKSQLIAWKITYRRQ</sequence>
<proteinExistence type="predicted"/>
<dbReference type="SUPFAM" id="SSF46689">
    <property type="entry name" value="Homeodomain-like"/>
    <property type="match status" value="1"/>
</dbReference>
<dbReference type="InterPro" id="IPR050109">
    <property type="entry name" value="HTH-type_TetR-like_transc_reg"/>
</dbReference>
<dbReference type="Proteomes" id="UP000290365">
    <property type="component" value="Chromosome"/>
</dbReference>
<dbReference type="AlphaFoldDB" id="A0A4P6JKZ8"/>
<evidence type="ECO:0000256" key="4">
    <source>
        <dbReference type="PROSITE-ProRule" id="PRU00335"/>
    </source>
</evidence>
<evidence type="ECO:0000256" key="2">
    <source>
        <dbReference type="ARBA" id="ARBA00023125"/>
    </source>
</evidence>
<dbReference type="InterPro" id="IPR001647">
    <property type="entry name" value="HTH_TetR"/>
</dbReference>
<organism evidence="6 7">
    <name type="scientific">Ktedonosporobacter rubrisoli</name>
    <dbReference type="NCBI Taxonomy" id="2509675"/>
    <lineage>
        <taxon>Bacteria</taxon>
        <taxon>Bacillati</taxon>
        <taxon>Chloroflexota</taxon>
        <taxon>Ktedonobacteria</taxon>
        <taxon>Ktedonobacterales</taxon>
        <taxon>Ktedonosporobacteraceae</taxon>
        <taxon>Ktedonosporobacter</taxon>
    </lineage>
</organism>
<dbReference type="PANTHER" id="PTHR30055">
    <property type="entry name" value="HTH-TYPE TRANSCRIPTIONAL REGULATOR RUTR"/>
    <property type="match status" value="1"/>
</dbReference>
<dbReference type="GO" id="GO:0003700">
    <property type="term" value="F:DNA-binding transcription factor activity"/>
    <property type="evidence" value="ECO:0007669"/>
    <property type="project" value="TreeGrafter"/>
</dbReference>
<feature type="domain" description="HTH tetR-type" evidence="5">
    <location>
        <begin position="22"/>
        <end position="82"/>
    </location>
</feature>
<dbReference type="InterPro" id="IPR036271">
    <property type="entry name" value="Tet_transcr_reg_TetR-rel_C_sf"/>
</dbReference>
<dbReference type="PRINTS" id="PR00455">
    <property type="entry name" value="HTHTETR"/>
</dbReference>
<gene>
    <name evidence="6" type="ORF">EPA93_07425</name>
</gene>
<dbReference type="Pfam" id="PF13305">
    <property type="entry name" value="TetR_C_33"/>
    <property type="match status" value="1"/>
</dbReference>
<dbReference type="OrthoDB" id="9815924at2"/>
<dbReference type="Gene3D" id="1.10.357.10">
    <property type="entry name" value="Tetracycline Repressor, domain 2"/>
    <property type="match status" value="1"/>
</dbReference>
<keyword evidence="7" id="KW-1185">Reference proteome</keyword>
<dbReference type="InterPro" id="IPR025996">
    <property type="entry name" value="MT1864/Rv1816-like_C"/>
</dbReference>
<accession>A0A4P6JKZ8</accession>
<name>A0A4P6JKZ8_KTERU</name>
<evidence type="ECO:0000256" key="1">
    <source>
        <dbReference type="ARBA" id="ARBA00023015"/>
    </source>
</evidence>
<dbReference type="SUPFAM" id="SSF48498">
    <property type="entry name" value="Tetracyclin repressor-like, C-terminal domain"/>
    <property type="match status" value="1"/>
</dbReference>
<keyword evidence="1" id="KW-0805">Transcription regulation</keyword>